<dbReference type="GO" id="GO:0071008">
    <property type="term" value="C:U2-type post-mRNA release spliceosomal complex"/>
    <property type="evidence" value="ECO:0007669"/>
    <property type="project" value="TreeGrafter"/>
</dbReference>
<dbReference type="RefSeq" id="XP_028474046.1">
    <property type="nucleotide sequence ID" value="XM_028617583.1"/>
</dbReference>
<feature type="region of interest" description="Disordered" evidence="7">
    <location>
        <begin position="298"/>
        <end position="345"/>
    </location>
</feature>
<dbReference type="PANTHER" id="PTHR23329">
    <property type="entry name" value="TUFTELIN-INTERACTING PROTEIN 11-RELATED"/>
    <property type="match status" value="1"/>
</dbReference>
<evidence type="ECO:0000259" key="8">
    <source>
        <dbReference type="PROSITE" id="PS50174"/>
    </source>
</evidence>
<dbReference type="GeneID" id="39586365"/>
<evidence type="ECO:0000313" key="9">
    <source>
        <dbReference type="EMBL" id="RSH78899.1"/>
    </source>
</evidence>
<dbReference type="SMART" id="SM00443">
    <property type="entry name" value="G_patch"/>
    <property type="match status" value="1"/>
</dbReference>
<dbReference type="EMBL" id="RSCE01000011">
    <property type="protein sequence ID" value="RSH78899.1"/>
    <property type="molecule type" value="Genomic_DNA"/>
</dbReference>
<feature type="region of interest" description="Disordered" evidence="7">
    <location>
        <begin position="821"/>
        <end position="842"/>
    </location>
</feature>
<dbReference type="Pfam" id="PF07842">
    <property type="entry name" value="GCFC"/>
    <property type="match status" value="1"/>
</dbReference>
<dbReference type="OrthoDB" id="4822at2759"/>
<protein>
    <recommendedName>
        <fullName evidence="8">G-patch domain-containing protein</fullName>
    </recommendedName>
</protein>
<comment type="subcellular location">
    <subcellularLocation>
        <location evidence="1">Nucleus</location>
    </subcellularLocation>
</comment>
<keyword evidence="3" id="KW-0507">mRNA processing</keyword>
<evidence type="ECO:0000256" key="7">
    <source>
        <dbReference type="SAM" id="MobiDB-lite"/>
    </source>
</evidence>
<evidence type="ECO:0000256" key="2">
    <source>
        <dbReference type="ARBA" id="ARBA00010900"/>
    </source>
</evidence>
<feature type="compositionally biased region" description="Low complexity" evidence="7">
    <location>
        <begin position="183"/>
        <end position="205"/>
    </location>
</feature>
<feature type="compositionally biased region" description="Polar residues" evidence="7">
    <location>
        <begin position="831"/>
        <end position="842"/>
    </location>
</feature>
<keyword evidence="10" id="KW-1185">Reference proteome</keyword>
<dbReference type="AlphaFoldDB" id="A0A427XJ24"/>
<reference evidence="9 10" key="1">
    <citation type="submission" date="2018-11" db="EMBL/GenBank/DDBJ databases">
        <title>Genome sequence of Apiotrichum porosum DSM 27194.</title>
        <authorList>
            <person name="Aliyu H."/>
            <person name="Gorte O."/>
            <person name="Ochsenreither K."/>
        </authorList>
    </citation>
    <scope>NUCLEOTIDE SEQUENCE [LARGE SCALE GENOMIC DNA]</scope>
    <source>
        <strain evidence="9 10">DSM 27194</strain>
    </source>
</reference>
<dbReference type="PROSITE" id="PS50174">
    <property type="entry name" value="G_PATCH"/>
    <property type="match status" value="1"/>
</dbReference>
<feature type="region of interest" description="Disordered" evidence="7">
    <location>
        <begin position="1"/>
        <end position="245"/>
    </location>
</feature>
<proteinExistence type="inferred from homology"/>
<feature type="compositionally biased region" description="Basic and acidic residues" evidence="7">
    <location>
        <begin position="87"/>
        <end position="96"/>
    </location>
</feature>
<feature type="compositionally biased region" description="Basic and acidic residues" evidence="7">
    <location>
        <begin position="298"/>
        <end position="323"/>
    </location>
</feature>
<feature type="compositionally biased region" description="Low complexity" evidence="7">
    <location>
        <begin position="15"/>
        <end position="26"/>
    </location>
</feature>
<dbReference type="InterPro" id="IPR000467">
    <property type="entry name" value="G_patch_dom"/>
</dbReference>
<gene>
    <name evidence="9" type="ORF">EHS24_001822</name>
</gene>
<sequence length="937" mass="103325">MARRKNGILDDGSDSDGSAGAGSDDSFNSQDDEDSRAERRLFEHKRKRPRTGGTGKAAAWEGVFGEDENAPRHRSRGGLGARGGRTKGGDGARTDFTKAPMFVPKSEQADMAQEDSDKPHTTDIEAVEQPEADSEDSNSGDQSEDSDNGSTRAPSPRVRDAGDYDDEDARPRVGLGSVKSMFATAKPAASGSASPAPAAAEPPSAFGRSVAAMRLFEGGESSSFQPSRSSTPTPRPAGKTHELTKAEKVHFSSISNNFGARMLAQQGWAPGKGLGINEDGRAVPVAVGRVARGEGIKSGIRTEDSKREARRRGELVEEEEKPKGGKKKPAKLDGPSVSRDGWKKQKRIKVKVEHKTYEQLLAEEDTTRSGVGLVLDARGGEIKEVESLSELSLSPWGPTSEASQLPELRHNLRLILDGSKGEVANLIREGKSVNERRRWSTREDERARQKVESTAEAIDRLANVQAKAAEISALTTEESRKESPSLKGLEEAFDNMIVGLKSEYKTLALDEVVVSSIDSVYKKAFATWQPFDISSDALLSALKPWKKAFNLADEDTMDQSKERTMTAWEALLWHRWLPKVRSTLNNEWDAWDPSAAVHLVESWEPILPSFIRDNVIDQLILPKVMDAVQQWTGRPGPNGDAISLASIIFPWLPLLGERIDSVMDEGKRRIRSVLRKWNITDGVLKELLRWKKDIYSSSEWDKLISEHVIGKLGSTMRDDFTINPRNQDMKPLVDWVLPWHPLIRPSTYARLFELEFFPKWLNVLYLWLVHPGYSGDEVAQWFEMWKGVFPTEVLTNRSIAHGFDAGLKLMDEALALGPEAPTKLRKPNFQPLPSSSKSTNGTAKASKFAPRVAMDAHQGDITFRFLAEQAIASNDLLMLPLGKSHSVTGKPLFRVGKTIEGKGGVTVYFGDDAVFAQRDVGEFRAVTLDDLVKRASA</sequence>
<dbReference type="GO" id="GO:0000390">
    <property type="term" value="P:spliceosomal complex disassembly"/>
    <property type="evidence" value="ECO:0007669"/>
    <property type="project" value="InterPro"/>
</dbReference>
<dbReference type="Proteomes" id="UP000279236">
    <property type="component" value="Unassembled WGS sequence"/>
</dbReference>
<evidence type="ECO:0000256" key="5">
    <source>
        <dbReference type="ARBA" id="ARBA00023187"/>
    </source>
</evidence>
<name>A0A427XJ24_9TREE</name>
<keyword evidence="6" id="KW-0539">Nucleus</keyword>
<dbReference type="STRING" id="105984.A0A427XJ24"/>
<evidence type="ECO:0000256" key="4">
    <source>
        <dbReference type="ARBA" id="ARBA00022728"/>
    </source>
</evidence>
<accession>A0A427XJ24</accession>
<comment type="caution">
    <text evidence="9">The sequence shown here is derived from an EMBL/GenBank/DDBJ whole genome shotgun (WGS) entry which is preliminary data.</text>
</comment>
<evidence type="ECO:0000256" key="1">
    <source>
        <dbReference type="ARBA" id="ARBA00004123"/>
    </source>
</evidence>
<dbReference type="Pfam" id="PF01585">
    <property type="entry name" value="G-patch"/>
    <property type="match status" value="1"/>
</dbReference>
<dbReference type="PANTHER" id="PTHR23329:SF1">
    <property type="entry name" value="TUFTELIN-INTERACTING PROTEIN 11"/>
    <property type="match status" value="1"/>
</dbReference>
<evidence type="ECO:0000256" key="3">
    <source>
        <dbReference type="ARBA" id="ARBA00022664"/>
    </source>
</evidence>
<keyword evidence="5" id="KW-0508">mRNA splicing</keyword>
<feature type="domain" description="G-patch" evidence="8">
    <location>
        <begin position="255"/>
        <end position="301"/>
    </location>
</feature>
<evidence type="ECO:0000313" key="10">
    <source>
        <dbReference type="Proteomes" id="UP000279236"/>
    </source>
</evidence>
<keyword evidence="4" id="KW-0747">Spliceosome</keyword>
<evidence type="ECO:0000256" key="6">
    <source>
        <dbReference type="ARBA" id="ARBA00023242"/>
    </source>
</evidence>
<dbReference type="Pfam" id="PF12457">
    <property type="entry name" value="TIP_N"/>
    <property type="match status" value="1"/>
</dbReference>
<comment type="similarity">
    <text evidence="2">Belongs to the TFP11/STIP family.</text>
</comment>
<feature type="compositionally biased region" description="Low complexity" evidence="7">
    <location>
        <begin position="221"/>
        <end position="232"/>
    </location>
</feature>
<dbReference type="InterPro" id="IPR022783">
    <property type="entry name" value="GCFC_dom"/>
</dbReference>
<dbReference type="InterPro" id="IPR022159">
    <property type="entry name" value="STIP/TFIP11_N"/>
</dbReference>
<dbReference type="InterPro" id="IPR045211">
    <property type="entry name" value="TFP11/STIP/Ntr1"/>
</dbReference>
<organism evidence="9 10">
    <name type="scientific">Apiotrichum porosum</name>
    <dbReference type="NCBI Taxonomy" id="105984"/>
    <lineage>
        <taxon>Eukaryota</taxon>
        <taxon>Fungi</taxon>
        <taxon>Dikarya</taxon>
        <taxon>Basidiomycota</taxon>
        <taxon>Agaricomycotina</taxon>
        <taxon>Tremellomycetes</taxon>
        <taxon>Trichosporonales</taxon>
        <taxon>Trichosporonaceae</taxon>
        <taxon>Apiotrichum</taxon>
    </lineage>
</organism>
<feature type="compositionally biased region" description="Acidic residues" evidence="7">
    <location>
        <begin position="125"/>
        <end position="147"/>
    </location>
</feature>
<dbReference type="GO" id="GO:0003676">
    <property type="term" value="F:nucleic acid binding"/>
    <property type="evidence" value="ECO:0007669"/>
    <property type="project" value="InterPro"/>
</dbReference>